<name>A0AAV4LAW6_9BACL</name>
<protein>
    <submittedName>
        <fullName evidence="2">Membrane protein</fullName>
    </submittedName>
</protein>
<dbReference type="RefSeq" id="WP_282198043.1">
    <property type="nucleotide sequence ID" value="NZ_BOQE01000001.1"/>
</dbReference>
<feature type="transmembrane region" description="Helical" evidence="1">
    <location>
        <begin position="82"/>
        <end position="101"/>
    </location>
</feature>
<keyword evidence="3" id="KW-1185">Reference proteome</keyword>
<dbReference type="PANTHER" id="PTHR38441:SF1">
    <property type="entry name" value="MEMBRANE PROTEIN"/>
    <property type="match status" value="1"/>
</dbReference>
<gene>
    <name evidence="2" type="ORF">DNHGIG_03370</name>
</gene>
<dbReference type="PANTHER" id="PTHR38441">
    <property type="entry name" value="INTEGRAL MEMBRANE PROTEIN-RELATED"/>
    <property type="match status" value="1"/>
</dbReference>
<sequence>MKTNLHTGVNASIPDSENIRPASTGEWERIVHSSAFQELIRKKRAFIIPAMIFFMVFYFVLPILTAFTTVLNKKAIGAINWAYLYAFAQFIMTWGLSHLYMKKANQFDELSERVKREAAQKGEKVQ</sequence>
<feature type="transmembrane region" description="Helical" evidence="1">
    <location>
        <begin position="46"/>
        <end position="70"/>
    </location>
</feature>
<evidence type="ECO:0000313" key="3">
    <source>
        <dbReference type="Proteomes" id="UP001057291"/>
    </source>
</evidence>
<dbReference type="Pfam" id="PF04341">
    <property type="entry name" value="DUF485"/>
    <property type="match status" value="1"/>
</dbReference>
<evidence type="ECO:0000313" key="2">
    <source>
        <dbReference type="EMBL" id="GIM44788.1"/>
    </source>
</evidence>
<reference evidence="2" key="1">
    <citation type="journal article" date="2023" name="Int. J. Syst. Evol. Microbiol.">
        <title>Collibacillus ludicampi gen. nov., sp. nov., a new soil bacterium of the family Alicyclobacillaceae.</title>
        <authorList>
            <person name="Jojima T."/>
            <person name="Ioku Y."/>
            <person name="Fukuta Y."/>
            <person name="Shirasaka N."/>
            <person name="Matsumura Y."/>
            <person name="Mori M."/>
        </authorList>
    </citation>
    <scope>NUCLEOTIDE SEQUENCE</scope>
    <source>
        <strain evidence="2">TP075</strain>
    </source>
</reference>
<comment type="caution">
    <text evidence="2">The sequence shown here is derived from an EMBL/GenBank/DDBJ whole genome shotgun (WGS) entry which is preliminary data.</text>
</comment>
<evidence type="ECO:0000256" key="1">
    <source>
        <dbReference type="SAM" id="Phobius"/>
    </source>
</evidence>
<dbReference type="InterPro" id="IPR007436">
    <property type="entry name" value="DUF485"/>
</dbReference>
<accession>A0AAV4LAW6</accession>
<organism evidence="2 3">
    <name type="scientific">Collibacillus ludicampi</name>
    <dbReference type="NCBI Taxonomy" id="2771369"/>
    <lineage>
        <taxon>Bacteria</taxon>
        <taxon>Bacillati</taxon>
        <taxon>Bacillota</taxon>
        <taxon>Bacilli</taxon>
        <taxon>Bacillales</taxon>
        <taxon>Alicyclobacillaceae</taxon>
        <taxon>Collibacillus</taxon>
    </lineage>
</organism>
<proteinExistence type="predicted"/>
<dbReference type="Proteomes" id="UP001057291">
    <property type="component" value="Unassembled WGS sequence"/>
</dbReference>
<keyword evidence="1" id="KW-0472">Membrane</keyword>
<keyword evidence="1" id="KW-1133">Transmembrane helix</keyword>
<dbReference type="EMBL" id="BOQE01000001">
    <property type="protein sequence ID" value="GIM44788.1"/>
    <property type="molecule type" value="Genomic_DNA"/>
</dbReference>
<keyword evidence="1" id="KW-0812">Transmembrane</keyword>
<dbReference type="AlphaFoldDB" id="A0AAV4LAW6"/>